<dbReference type="Proteomes" id="UP000078476">
    <property type="component" value="Unassembled WGS sequence"/>
</dbReference>
<dbReference type="InterPro" id="IPR025293">
    <property type="entry name" value="YfiR/HmsC-like"/>
</dbReference>
<protein>
    <recommendedName>
        <fullName evidence="3">Transmembrane protein</fullName>
    </recommendedName>
</protein>
<keyword evidence="2" id="KW-1185">Reference proteome</keyword>
<gene>
    <name evidence="1" type="ORF">A1359_02620</name>
</gene>
<organism evidence="1 2">
    <name type="scientific">Methylomonas lenta</name>
    <dbReference type="NCBI Taxonomy" id="980561"/>
    <lineage>
        <taxon>Bacteria</taxon>
        <taxon>Pseudomonadati</taxon>
        <taxon>Pseudomonadota</taxon>
        <taxon>Gammaproteobacteria</taxon>
        <taxon>Methylococcales</taxon>
        <taxon>Methylococcaceae</taxon>
        <taxon>Methylomonas</taxon>
    </lineage>
</organism>
<dbReference type="STRING" id="980561.A1359_02620"/>
<proteinExistence type="predicted"/>
<accession>A0A177NT92</accession>
<evidence type="ECO:0008006" key="3">
    <source>
        <dbReference type="Google" id="ProtNLM"/>
    </source>
</evidence>
<dbReference type="Pfam" id="PF13689">
    <property type="entry name" value="DUF4154"/>
    <property type="match status" value="1"/>
</dbReference>
<evidence type="ECO:0000313" key="2">
    <source>
        <dbReference type="Proteomes" id="UP000078476"/>
    </source>
</evidence>
<name>A0A177NT92_9GAMM</name>
<evidence type="ECO:0000313" key="1">
    <source>
        <dbReference type="EMBL" id="OAI21062.1"/>
    </source>
</evidence>
<reference evidence="1 2" key="1">
    <citation type="submission" date="2016-03" db="EMBL/GenBank/DDBJ databases">
        <authorList>
            <person name="Ploux O."/>
        </authorList>
    </citation>
    <scope>NUCLEOTIDE SEQUENCE [LARGE SCALE GENOMIC DNA]</scope>
    <source>
        <strain evidence="1 2">R-45370</strain>
    </source>
</reference>
<dbReference type="RefSeq" id="WP_066976977.1">
    <property type="nucleotide sequence ID" value="NZ_LUUI01000022.1"/>
</dbReference>
<comment type="caution">
    <text evidence="1">The sequence shown here is derived from an EMBL/GenBank/DDBJ whole genome shotgun (WGS) entry which is preliminary data.</text>
</comment>
<dbReference type="EMBL" id="LUUI01000022">
    <property type="protein sequence ID" value="OAI21062.1"/>
    <property type="molecule type" value="Genomic_DNA"/>
</dbReference>
<dbReference type="OrthoDB" id="277577at2"/>
<sequence length="187" mass="20438">MLLSSQDGFFAKLLATVAHFFLLISLTTSSVCAEESLEYKIKAAYLYNFTKFISWPETTAATFNICVVGDDPFNDLLNGLESKSALGKPIRILRYSSLAEVKNCQIVYFDNTDRLPNIVLPNALLVGNLHNSLTVSGQPFFAESGGMIGFVLEEEKVKLHINLKALKQGGLGISAKLIEVSTLVGED</sequence>
<dbReference type="AlphaFoldDB" id="A0A177NT92"/>